<gene>
    <name evidence="1" type="ORF">HMPREF9081_0435</name>
</gene>
<comment type="caution">
    <text evidence="1">The sequence shown here is derived from an EMBL/GenBank/DDBJ whole genome shotgun (WGS) entry which is preliminary data.</text>
</comment>
<organism evidence="1 2">
    <name type="scientific">Centipeda periodontii DSM 2778</name>
    <dbReference type="NCBI Taxonomy" id="888060"/>
    <lineage>
        <taxon>Bacteria</taxon>
        <taxon>Bacillati</taxon>
        <taxon>Bacillota</taxon>
        <taxon>Negativicutes</taxon>
        <taxon>Selenomonadales</taxon>
        <taxon>Selenomonadaceae</taxon>
        <taxon>Centipeda</taxon>
    </lineage>
</organism>
<reference evidence="1 2" key="1">
    <citation type="submission" date="2011-04" db="EMBL/GenBank/DDBJ databases">
        <authorList>
            <person name="Muzny D."/>
            <person name="Qin X."/>
            <person name="Deng J."/>
            <person name="Jiang H."/>
            <person name="Liu Y."/>
            <person name="Qu J."/>
            <person name="Song X.-Z."/>
            <person name="Zhang L."/>
            <person name="Thornton R."/>
            <person name="Coyle M."/>
            <person name="Francisco L."/>
            <person name="Jackson L."/>
            <person name="Javaid M."/>
            <person name="Korchina V."/>
            <person name="Kovar C."/>
            <person name="Mata R."/>
            <person name="Mathew T."/>
            <person name="Ngo R."/>
            <person name="Nguyen L."/>
            <person name="Nguyen N."/>
            <person name="Okwuonu G."/>
            <person name="Ongeri F."/>
            <person name="Pham C."/>
            <person name="Simmons D."/>
            <person name="Wilczek-Boney K."/>
            <person name="Hale W."/>
            <person name="Jakkamsetti A."/>
            <person name="Pham P."/>
            <person name="Ruth R."/>
            <person name="San Lucas F."/>
            <person name="Warren J."/>
            <person name="Zhang J."/>
            <person name="Zhao Z."/>
            <person name="Zhou C."/>
            <person name="Zhu D."/>
            <person name="Lee S."/>
            <person name="Bess C."/>
            <person name="Blankenburg K."/>
            <person name="Forbes L."/>
            <person name="Fu Q."/>
            <person name="Gubbala S."/>
            <person name="Hirani K."/>
            <person name="Jayaseelan J.C."/>
            <person name="Lara F."/>
            <person name="Munidasa M."/>
            <person name="Palculict T."/>
            <person name="Patil S."/>
            <person name="Pu L.-L."/>
            <person name="Saada N."/>
            <person name="Tang L."/>
            <person name="Weissenberger G."/>
            <person name="Zhu Y."/>
            <person name="Hemphill L."/>
            <person name="Shang Y."/>
            <person name="Youmans B."/>
            <person name="Ayvaz T."/>
            <person name="Ross M."/>
            <person name="Santibanez J."/>
            <person name="Aqrawi P."/>
            <person name="Gross S."/>
            <person name="Joshi V."/>
            <person name="Fowler G."/>
            <person name="Nazareth L."/>
            <person name="Reid J."/>
            <person name="Worley K."/>
            <person name="Petrosino J."/>
            <person name="Highlander S."/>
            <person name="Gibbs R."/>
        </authorList>
    </citation>
    <scope>NUCLEOTIDE SEQUENCE [LARGE SCALE GENOMIC DNA]</scope>
    <source>
        <strain evidence="1 2">DSM 2778</strain>
    </source>
</reference>
<accession>F5RJK0</accession>
<dbReference type="AlphaFoldDB" id="F5RJK0"/>
<evidence type="ECO:0000313" key="1">
    <source>
        <dbReference type="EMBL" id="EGK61651.1"/>
    </source>
</evidence>
<dbReference type="EMBL" id="AFHQ01000012">
    <property type="protein sequence ID" value="EGK61651.1"/>
    <property type="molecule type" value="Genomic_DNA"/>
</dbReference>
<sequence length="140" mass="16315">MYMESLNVLRERSCFVMRIFKVFMATAFMAVALFVMNNTTHAEHWVDVQNKYLVDVDSLGKDYEYMDPQNGWYIAGHAQVYNKTTGVSKTWYAQNYNSEGVKGTHNTLYLRMGYDNILRGVTMKDGAEWNVANFILVYFE</sequence>
<evidence type="ECO:0000313" key="2">
    <source>
        <dbReference type="Proteomes" id="UP000004067"/>
    </source>
</evidence>
<name>F5RJK0_9FIRM</name>
<dbReference type="HOGENOM" id="CLU_1831549_0_0_9"/>
<keyword evidence="2" id="KW-1185">Reference proteome</keyword>
<proteinExistence type="predicted"/>
<protein>
    <submittedName>
        <fullName evidence="1">Uncharacterized protein</fullName>
    </submittedName>
</protein>
<dbReference type="Proteomes" id="UP000004067">
    <property type="component" value="Unassembled WGS sequence"/>
</dbReference>